<dbReference type="GO" id="GO:0071555">
    <property type="term" value="P:cell wall organization"/>
    <property type="evidence" value="ECO:0007669"/>
    <property type="project" value="UniProtKB-KW"/>
</dbReference>
<feature type="transmembrane region" description="Helical" evidence="10">
    <location>
        <begin position="6"/>
        <end position="31"/>
    </location>
</feature>
<feature type="transmembrane region" description="Helical" evidence="10">
    <location>
        <begin position="585"/>
        <end position="601"/>
    </location>
</feature>
<evidence type="ECO:0000256" key="7">
    <source>
        <dbReference type="ARBA" id="ARBA00023034"/>
    </source>
</evidence>
<dbReference type="PATRIC" id="fig|1719120.3.peg.440"/>
<keyword evidence="6 10" id="KW-1133">Transmembrane helix</keyword>
<dbReference type="CDD" id="cd06437">
    <property type="entry name" value="CESA_CaSu_A2"/>
    <property type="match status" value="1"/>
</dbReference>
<evidence type="ECO:0000256" key="4">
    <source>
        <dbReference type="ARBA" id="ARBA00022692"/>
    </source>
</evidence>
<feature type="transmembrane region" description="Helical" evidence="10">
    <location>
        <begin position="743"/>
        <end position="765"/>
    </location>
</feature>
<dbReference type="EMBL" id="LKCM01000034">
    <property type="protein sequence ID" value="KPQ45020.1"/>
    <property type="molecule type" value="Genomic_DNA"/>
</dbReference>
<dbReference type="PANTHER" id="PTHR32044">
    <property type="entry name" value="GLUCOMANNAN 4-BETA-MANNOSYLTRANSFERASE 9"/>
    <property type="match status" value="1"/>
</dbReference>
<feature type="transmembrane region" description="Helical" evidence="10">
    <location>
        <begin position="795"/>
        <end position="815"/>
    </location>
</feature>
<name>A0A0P8CN49_9EURY</name>
<dbReference type="Pfam" id="PF13641">
    <property type="entry name" value="Glyco_tranf_2_3"/>
    <property type="match status" value="1"/>
</dbReference>
<reference evidence="11 12" key="1">
    <citation type="submission" date="2015-09" db="EMBL/GenBank/DDBJ databases">
        <title>A metagenomics-based metabolic model of nitrate-dependent anaerobic oxidation of methane by Methanoperedens-like archaea.</title>
        <authorList>
            <person name="Arshad A."/>
            <person name="Speth D.R."/>
            <person name="De Graaf R.M."/>
            <person name="Op Den Camp H.J."/>
            <person name="Jetten M.S."/>
            <person name="Welte C.U."/>
        </authorList>
    </citation>
    <scope>NUCLEOTIDE SEQUENCE [LARGE SCALE GENOMIC DNA]</scope>
</reference>
<evidence type="ECO:0000256" key="3">
    <source>
        <dbReference type="ARBA" id="ARBA00022679"/>
    </source>
</evidence>
<feature type="transmembrane region" description="Helical" evidence="10">
    <location>
        <begin position="556"/>
        <end position="578"/>
    </location>
</feature>
<evidence type="ECO:0000313" key="11">
    <source>
        <dbReference type="EMBL" id="KPQ45020.1"/>
    </source>
</evidence>
<keyword evidence="7" id="KW-0333">Golgi apparatus</keyword>
<evidence type="ECO:0000256" key="10">
    <source>
        <dbReference type="SAM" id="Phobius"/>
    </source>
</evidence>
<keyword evidence="5" id="KW-0732">Signal</keyword>
<comment type="subcellular location">
    <subcellularLocation>
        <location evidence="1">Golgi apparatus membrane</location>
        <topology evidence="1">Multi-pass membrane protein</topology>
    </subcellularLocation>
</comment>
<keyword evidence="9" id="KW-0961">Cell wall biogenesis/degradation</keyword>
<sequence>MRLLDIIIAMYIIVLFTLFIYGSNCFVLTYLNRKKKREKPANLPFYPMVTVQLPVYNELYVVERLIRKVAQMDYPAGNLEIQVLDDSTDGTTAIIQRCIGELRNKGCNINHIHRTNRDGYKAGALRNGLNYASGEFIAVFDSDFLPDNDFLKKSIHYFSDTKVGMVQTRWGHINEDYSLLTKAIAIGIDGHFQIEQNSRYSSGLFLNFNGTAGIWRNTTIKDAGGWQDDTLTEDLDLSYRAQLRGWRLVFLDGVVCPAEVPVQINAFKRQQFRWAKGSIQCAKKLLPEVWSANIPVFKKFQASVHLTYYAVHPMMVILLLLILPLIFLASSTFTTFFYLNFLSIGTLGQVTMYALSQRDLYGGWKSRLKYLPVLTFLGTGISANNTKAVVEALLKRESTFERTPKFGIEKNTDEWEGKKYRVNFPIITFIEAGLGIYALIALYFSLKNGSYFLAPFLALYVIGYFYVSGLTVLHSIPRSLYPKLAIALILITALALRLYRATMGDLSEDPYQHWLISANLASSGVNTDPISGALEKWPPGYHIMASGVIFLLGRDILWLKLMNILLSLGGIYLIYKIAKRHSEKAGLLAAAFLALNPFEIITSSTSYAEPMAVFFFLLTVYLLQQNKEKKAGLTFLLSAATRYEVWLSLPFLFYGKREKRWYLIAPSLIFILVWSAYSIAFHGFFPESIIGQSQEVLSFEIGKGAVNADITGRIIRIFEYSFISSPLVYAAGLYFAGKNIRKAGLYAFVLVYILLLFFATASGFITGSFRYFSLLLPLICIFAGVQFSKTKYLQVIALISLIIALPFYFSLYSNLDTLYQPMIRAGEFVGSTGADGVISNSPVPLYFTGLATSHLFGPSILKNVSRNDGIKFLEKYGVEYIIYVESPPGELERLFPGMENGANASGLEMVLDPNSWEQRYGAKKVYVYRLSNGFFKSTGSYITSSPLLADIDGDGYNEIIAASDKLYVWKRDGSPLPGFPAKTWGLIASSPSVAYTKSGAIIFVGSDDNRLYAWWYNGSSLSGFPVTTNGDVFSKPLIVDMDGNGEIEVVTGSDDGMVYAFYLNGSTVPGWPQETLGFVSSSPVAADLDGDGNPEIIAGSWDEKLYAWHTNGSKLSGFPLKTGDAIWATPRIIDIDGDGSQDIVVASDMVYAWNNRGEPLPGFPAKTGSYIVASPLVADIDHDGKPEIIVAGDALYVYNTTGALKEGWPIYTGYYFWASPSAGDFDNDGQLEIIVGDWSGSVYSFKADGTVLSGFPKHTGGKIFASAAIGHLNNNGNGEVVAGSWDKNIYTWSVDGISSYRKKHMKPPKIEEGPPVFYGISVSKEYGVLFLAANFSGLAERPKLNYYGDDGVWHPSPMVLSQGMYVGMIAPQMQGILKYYISLENSNQSYRFPEVNYYELKN</sequence>
<organism evidence="11 12">
    <name type="scientific">Candidatus Methanoperedens nitratireducens</name>
    <dbReference type="NCBI Taxonomy" id="1392998"/>
    <lineage>
        <taxon>Archaea</taxon>
        <taxon>Methanobacteriati</taxon>
        <taxon>Methanobacteriota</taxon>
        <taxon>Stenosarchaea group</taxon>
        <taxon>Methanomicrobia</taxon>
        <taxon>Methanosarcinales</taxon>
        <taxon>ANME-2 cluster</taxon>
        <taxon>Candidatus Methanoperedentaceae</taxon>
        <taxon>Candidatus Methanoperedens</taxon>
    </lineage>
</organism>
<accession>A0A0P8CN49</accession>
<dbReference type="SUPFAM" id="SSF50978">
    <property type="entry name" value="WD40 repeat-like"/>
    <property type="match status" value="1"/>
</dbReference>
<keyword evidence="8 10" id="KW-0472">Membrane</keyword>
<feature type="transmembrane region" description="Helical" evidence="10">
    <location>
        <begin position="771"/>
        <end position="788"/>
    </location>
</feature>
<evidence type="ECO:0000256" key="1">
    <source>
        <dbReference type="ARBA" id="ARBA00004653"/>
    </source>
</evidence>
<gene>
    <name evidence="11" type="ORF">MPEBLZ_00405</name>
</gene>
<feature type="transmembrane region" description="Helical" evidence="10">
    <location>
        <begin position="607"/>
        <end position="623"/>
    </location>
</feature>
<dbReference type="Proteomes" id="UP000050360">
    <property type="component" value="Unassembled WGS sequence"/>
</dbReference>
<dbReference type="InterPro" id="IPR015943">
    <property type="entry name" value="WD40/YVTN_repeat-like_dom_sf"/>
</dbReference>
<keyword evidence="3 11" id="KW-0808">Transferase</keyword>
<dbReference type="InterPro" id="IPR013517">
    <property type="entry name" value="FG-GAP"/>
</dbReference>
<evidence type="ECO:0000256" key="6">
    <source>
        <dbReference type="ARBA" id="ARBA00022989"/>
    </source>
</evidence>
<feature type="transmembrane region" description="Helical" evidence="10">
    <location>
        <begin position="452"/>
        <end position="473"/>
    </location>
</feature>
<keyword evidence="2" id="KW-0328">Glycosyltransferase</keyword>
<evidence type="ECO:0000256" key="9">
    <source>
        <dbReference type="ARBA" id="ARBA00023316"/>
    </source>
</evidence>
<comment type="caution">
    <text evidence="11">The sequence shown here is derived from an EMBL/GenBank/DDBJ whole genome shotgun (WGS) entry which is preliminary data.</text>
</comment>
<dbReference type="SUPFAM" id="SSF69318">
    <property type="entry name" value="Integrin alpha N-terminal domain"/>
    <property type="match status" value="1"/>
</dbReference>
<dbReference type="InterPro" id="IPR036322">
    <property type="entry name" value="WD40_repeat_dom_sf"/>
</dbReference>
<evidence type="ECO:0000256" key="5">
    <source>
        <dbReference type="ARBA" id="ARBA00022729"/>
    </source>
</evidence>
<keyword evidence="4 10" id="KW-0812">Transmembrane</keyword>
<feature type="transmembrane region" description="Helical" evidence="10">
    <location>
        <begin position="306"/>
        <end position="329"/>
    </location>
</feature>
<dbReference type="FunFam" id="3.90.550.10:FF:000057">
    <property type="entry name" value="Glycosyltransferase-like protein, family 2"/>
    <property type="match status" value="1"/>
</dbReference>
<evidence type="ECO:0000313" key="12">
    <source>
        <dbReference type="Proteomes" id="UP000050360"/>
    </source>
</evidence>
<protein>
    <submittedName>
        <fullName evidence="11">Glucosaminyltransferase</fullName>
    </submittedName>
</protein>
<dbReference type="SUPFAM" id="SSF53448">
    <property type="entry name" value="Nucleotide-diphospho-sugar transferases"/>
    <property type="match status" value="1"/>
</dbReference>
<feature type="transmembrane region" description="Helical" evidence="10">
    <location>
        <begin position="335"/>
        <end position="355"/>
    </location>
</feature>
<evidence type="ECO:0000256" key="8">
    <source>
        <dbReference type="ARBA" id="ARBA00023136"/>
    </source>
</evidence>
<evidence type="ECO:0000256" key="2">
    <source>
        <dbReference type="ARBA" id="ARBA00022676"/>
    </source>
</evidence>
<feature type="transmembrane region" description="Helical" evidence="10">
    <location>
        <begin position="426"/>
        <end position="446"/>
    </location>
</feature>
<dbReference type="GO" id="GO:0016757">
    <property type="term" value="F:glycosyltransferase activity"/>
    <property type="evidence" value="ECO:0007669"/>
    <property type="project" value="UniProtKB-KW"/>
</dbReference>
<dbReference type="InterPro" id="IPR028994">
    <property type="entry name" value="Integrin_alpha_N"/>
</dbReference>
<dbReference type="Pfam" id="PF13517">
    <property type="entry name" value="FG-GAP_3"/>
    <property type="match status" value="2"/>
</dbReference>
<feature type="transmembrane region" description="Helical" evidence="10">
    <location>
        <begin position="661"/>
        <end position="685"/>
    </location>
</feature>
<dbReference type="InterPro" id="IPR029044">
    <property type="entry name" value="Nucleotide-diphossugar_trans"/>
</dbReference>
<dbReference type="PANTHER" id="PTHR32044:SF80">
    <property type="entry name" value="XYLOGLUCAN GLYCOSYLTRANSFERASE 2-RELATED"/>
    <property type="match status" value="1"/>
</dbReference>
<dbReference type="Gene3D" id="2.130.10.10">
    <property type="entry name" value="YVTN repeat-like/Quinoprotein amine dehydrogenase"/>
    <property type="match status" value="1"/>
</dbReference>
<proteinExistence type="predicted"/>
<feature type="transmembrane region" description="Helical" evidence="10">
    <location>
        <begin position="480"/>
        <end position="499"/>
    </location>
</feature>
<dbReference type="Gene3D" id="3.90.550.10">
    <property type="entry name" value="Spore Coat Polysaccharide Biosynthesis Protein SpsA, Chain A"/>
    <property type="match status" value="1"/>
</dbReference>
<feature type="transmembrane region" description="Helical" evidence="10">
    <location>
        <begin position="717"/>
        <end position="736"/>
    </location>
</feature>